<dbReference type="InterPro" id="IPR006016">
    <property type="entry name" value="UspA"/>
</dbReference>
<keyword evidence="4" id="KW-1185">Reference proteome</keyword>
<dbReference type="InterPro" id="IPR014729">
    <property type="entry name" value="Rossmann-like_a/b/a_fold"/>
</dbReference>
<dbReference type="CDD" id="cd00293">
    <property type="entry name" value="USP-like"/>
    <property type="match status" value="1"/>
</dbReference>
<evidence type="ECO:0000259" key="2">
    <source>
        <dbReference type="Pfam" id="PF00582"/>
    </source>
</evidence>
<dbReference type="InterPro" id="IPR006015">
    <property type="entry name" value="Universal_stress_UspA"/>
</dbReference>
<dbReference type="PANTHER" id="PTHR46268:SF6">
    <property type="entry name" value="UNIVERSAL STRESS PROTEIN UP12"/>
    <property type="match status" value="1"/>
</dbReference>
<sequence>MYRSMLVAIDGSGNANKALEVALQLARGSGAKLYLIHVPSHLPAEDALGRQTGASSINETPESFREAGLQIVNTAIGTLDLAGIVTETLIVDGKPAEAILDQARRHDVDAIVMGHRGLGHVAEMMGGSVSRYVNHHAACRVITVS</sequence>
<comment type="caution">
    <text evidence="3">The sequence shown here is derived from an EMBL/GenBank/DDBJ whole genome shotgun (WGS) entry which is preliminary data.</text>
</comment>
<reference evidence="3 4" key="1">
    <citation type="submission" date="2024-09" db="EMBL/GenBank/DDBJ databases">
        <authorList>
            <person name="Sun Q."/>
            <person name="Mori K."/>
        </authorList>
    </citation>
    <scope>NUCLEOTIDE SEQUENCE [LARGE SCALE GENOMIC DNA]</scope>
    <source>
        <strain evidence="3 4">CCM 7415</strain>
    </source>
</reference>
<feature type="domain" description="UspA" evidence="2">
    <location>
        <begin position="1"/>
        <end position="144"/>
    </location>
</feature>
<dbReference type="RefSeq" id="WP_019952038.1">
    <property type="nucleotide sequence ID" value="NZ_JBHLVX010000067.1"/>
</dbReference>
<dbReference type="Proteomes" id="UP001589814">
    <property type="component" value="Unassembled WGS sequence"/>
</dbReference>
<dbReference type="Pfam" id="PF00582">
    <property type="entry name" value="Usp"/>
    <property type="match status" value="1"/>
</dbReference>
<evidence type="ECO:0000313" key="4">
    <source>
        <dbReference type="Proteomes" id="UP001589814"/>
    </source>
</evidence>
<dbReference type="PANTHER" id="PTHR46268">
    <property type="entry name" value="STRESS RESPONSE PROTEIN NHAX"/>
    <property type="match status" value="1"/>
</dbReference>
<accession>A0ABV6G950</accession>
<protein>
    <submittedName>
        <fullName evidence="3">Universal stress protein</fullName>
    </submittedName>
</protein>
<dbReference type="EMBL" id="JBHLVX010000067">
    <property type="protein sequence ID" value="MFC0269769.1"/>
    <property type="molecule type" value="Genomic_DNA"/>
</dbReference>
<proteinExistence type="inferred from homology"/>
<gene>
    <name evidence="3" type="ORF">ACFFHW_17540</name>
</gene>
<evidence type="ECO:0000313" key="3">
    <source>
        <dbReference type="EMBL" id="MFC0269769.1"/>
    </source>
</evidence>
<comment type="similarity">
    <text evidence="1">Belongs to the universal stress protein A family.</text>
</comment>
<name>A0ABV6G950_9GAMM</name>
<dbReference type="Gene3D" id="3.40.50.620">
    <property type="entry name" value="HUPs"/>
    <property type="match status" value="1"/>
</dbReference>
<dbReference type="PRINTS" id="PR01438">
    <property type="entry name" value="UNVRSLSTRESS"/>
</dbReference>
<evidence type="ECO:0000256" key="1">
    <source>
        <dbReference type="ARBA" id="ARBA00008791"/>
    </source>
</evidence>
<organism evidence="3 4">
    <name type="scientific">Kushneria aurantia</name>
    <dbReference type="NCBI Taxonomy" id="504092"/>
    <lineage>
        <taxon>Bacteria</taxon>
        <taxon>Pseudomonadati</taxon>
        <taxon>Pseudomonadota</taxon>
        <taxon>Gammaproteobacteria</taxon>
        <taxon>Oceanospirillales</taxon>
        <taxon>Halomonadaceae</taxon>
        <taxon>Kushneria</taxon>
    </lineage>
</organism>
<dbReference type="SUPFAM" id="SSF52402">
    <property type="entry name" value="Adenine nucleotide alpha hydrolases-like"/>
    <property type="match status" value="1"/>
</dbReference>